<sequence>MDRISDIQLNLAIQQHEVPKLRAEVGWARRDQDFPRLFELCLFWAGMRDEHGELIAFGYMAGPGLEHGYIEDIIVHPNYQRSGIGEQLVRTLLLEAEKRDIGIVTVTYQEKHREFYERAGFEFCSDGVWRKSSDEYDT</sequence>
<dbReference type="Pfam" id="PF00583">
    <property type="entry name" value="Acetyltransf_1"/>
    <property type="match status" value="1"/>
</dbReference>
<dbReference type="STRING" id="1324314.BVG16_26925"/>
<comment type="caution">
    <text evidence="4">The sequence shown here is derived from an EMBL/GenBank/DDBJ whole genome shotgun (WGS) entry which is preliminary data.</text>
</comment>
<feature type="domain" description="N-acetyltransferase" evidence="3">
    <location>
        <begin position="1"/>
        <end position="138"/>
    </location>
</feature>
<evidence type="ECO:0000256" key="1">
    <source>
        <dbReference type="ARBA" id="ARBA00022679"/>
    </source>
</evidence>
<name>A0A1T2X1Y5_9BACL</name>
<dbReference type="CDD" id="cd04301">
    <property type="entry name" value="NAT_SF"/>
    <property type="match status" value="1"/>
</dbReference>
<gene>
    <name evidence="4" type="ORF">BVG16_26925</name>
</gene>
<dbReference type="AlphaFoldDB" id="A0A1T2X1Y5"/>
<dbReference type="PANTHER" id="PTHR43626">
    <property type="entry name" value="ACYL-COA N-ACYLTRANSFERASE"/>
    <property type="match status" value="1"/>
</dbReference>
<dbReference type="Gene3D" id="3.40.630.30">
    <property type="match status" value="1"/>
</dbReference>
<evidence type="ECO:0000313" key="5">
    <source>
        <dbReference type="Proteomes" id="UP000190188"/>
    </source>
</evidence>
<dbReference type="InterPro" id="IPR016181">
    <property type="entry name" value="Acyl_CoA_acyltransferase"/>
</dbReference>
<proteinExistence type="predicted"/>
<dbReference type="GO" id="GO:0008080">
    <property type="term" value="F:N-acetyltransferase activity"/>
    <property type="evidence" value="ECO:0007669"/>
    <property type="project" value="InterPro"/>
</dbReference>
<keyword evidence="2" id="KW-0012">Acyltransferase</keyword>
<dbReference type="SUPFAM" id="SSF55729">
    <property type="entry name" value="Acyl-CoA N-acyltransferases (Nat)"/>
    <property type="match status" value="1"/>
</dbReference>
<dbReference type="Proteomes" id="UP000190188">
    <property type="component" value="Unassembled WGS sequence"/>
</dbReference>
<dbReference type="InterPro" id="IPR045039">
    <property type="entry name" value="NSI-like"/>
</dbReference>
<keyword evidence="1 4" id="KW-0808">Transferase</keyword>
<accession>A0A1T2X1Y5</accession>
<dbReference type="RefSeq" id="WP_078502293.1">
    <property type="nucleotide sequence ID" value="NZ_MSZX01000014.1"/>
</dbReference>
<dbReference type="EMBL" id="MSZX01000014">
    <property type="protein sequence ID" value="OPA73726.1"/>
    <property type="molecule type" value="Genomic_DNA"/>
</dbReference>
<reference evidence="4 5" key="1">
    <citation type="submission" date="2017-01" db="EMBL/GenBank/DDBJ databases">
        <title>Genome analysis of Paenibacillus selenitrireducens ES3-24.</title>
        <authorList>
            <person name="Xu D."/>
            <person name="Yao R."/>
            <person name="Zheng S."/>
        </authorList>
    </citation>
    <scope>NUCLEOTIDE SEQUENCE [LARGE SCALE GENOMIC DNA]</scope>
    <source>
        <strain evidence="4 5">ES3-24</strain>
    </source>
</reference>
<keyword evidence="5" id="KW-1185">Reference proteome</keyword>
<evidence type="ECO:0000259" key="3">
    <source>
        <dbReference type="PROSITE" id="PS51186"/>
    </source>
</evidence>
<dbReference type="OrthoDB" id="9775804at2"/>
<protein>
    <submittedName>
        <fullName evidence="4">GNAT family N-acetyltransferase</fullName>
    </submittedName>
</protein>
<evidence type="ECO:0000313" key="4">
    <source>
        <dbReference type="EMBL" id="OPA73726.1"/>
    </source>
</evidence>
<dbReference type="PANTHER" id="PTHR43626:SF4">
    <property type="entry name" value="GCN5-RELATED N-ACETYLTRANSFERASE 2, CHLOROPLASTIC"/>
    <property type="match status" value="1"/>
</dbReference>
<dbReference type="GO" id="GO:0005737">
    <property type="term" value="C:cytoplasm"/>
    <property type="evidence" value="ECO:0007669"/>
    <property type="project" value="TreeGrafter"/>
</dbReference>
<organism evidence="4 5">
    <name type="scientific">Paenibacillus selenitireducens</name>
    <dbReference type="NCBI Taxonomy" id="1324314"/>
    <lineage>
        <taxon>Bacteria</taxon>
        <taxon>Bacillati</taxon>
        <taxon>Bacillota</taxon>
        <taxon>Bacilli</taxon>
        <taxon>Bacillales</taxon>
        <taxon>Paenibacillaceae</taxon>
        <taxon>Paenibacillus</taxon>
    </lineage>
</organism>
<dbReference type="InterPro" id="IPR000182">
    <property type="entry name" value="GNAT_dom"/>
</dbReference>
<dbReference type="PROSITE" id="PS51186">
    <property type="entry name" value="GNAT"/>
    <property type="match status" value="1"/>
</dbReference>
<evidence type="ECO:0000256" key="2">
    <source>
        <dbReference type="ARBA" id="ARBA00023315"/>
    </source>
</evidence>